<dbReference type="Proteomes" id="UP001178508">
    <property type="component" value="Chromosome 12"/>
</dbReference>
<accession>A0AAV1G329</accession>
<evidence type="ECO:0000313" key="3">
    <source>
        <dbReference type="Proteomes" id="UP001178508"/>
    </source>
</evidence>
<sequence>MTESRRTARKIHEERAVWRSGETFLRESAPCCQIFSFFFPPFFFPSVAIEDFRAELSRGRHEGLRRHEGPRRHEGLRRHEGPRKPGAEKPTDEGVKNSDRSLISAAGTLTIIQKITGPLRWGWSQVLQGFR</sequence>
<protein>
    <submittedName>
        <fullName evidence="2">Uncharacterized protein</fullName>
    </submittedName>
</protein>
<keyword evidence="3" id="KW-1185">Reference proteome</keyword>
<evidence type="ECO:0000256" key="1">
    <source>
        <dbReference type="SAM" id="MobiDB-lite"/>
    </source>
</evidence>
<proteinExistence type="predicted"/>
<dbReference type="EMBL" id="OY660875">
    <property type="protein sequence ID" value="CAJ1067925.1"/>
    <property type="molecule type" value="Genomic_DNA"/>
</dbReference>
<organism evidence="2 3">
    <name type="scientific">Xyrichtys novacula</name>
    <name type="common">Pearly razorfish</name>
    <name type="synonym">Hemipteronotus novacula</name>
    <dbReference type="NCBI Taxonomy" id="13765"/>
    <lineage>
        <taxon>Eukaryota</taxon>
        <taxon>Metazoa</taxon>
        <taxon>Chordata</taxon>
        <taxon>Craniata</taxon>
        <taxon>Vertebrata</taxon>
        <taxon>Euteleostomi</taxon>
        <taxon>Actinopterygii</taxon>
        <taxon>Neopterygii</taxon>
        <taxon>Teleostei</taxon>
        <taxon>Neoteleostei</taxon>
        <taxon>Acanthomorphata</taxon>
        <taxon>Eupercaria</taxon>
        <taxon>Labriformes</taxon>
        <taxon>Labridae</taxon>
        <taxon>Xyrichtys</taxon>
    </lineage>
</organism>
<reference evidence="2" key="1">
    <citation type="submission" date="2023-08" db="EMBL/GenBank/DDBJ databases">
        <authorList>
            <person name="Alioto T."/>
            <person name="Alioto T."/>
            <person name="Gomez Garrido J."/>
        </authorList>
    </citation>
    <scope>NUCLEOTIDE SEQUENCE</scope>
</reference>
<name>A0AAV1G329_XYRNO</name>
<dbReference type="AlphaFoldDB" id="A0AAV1G329"/>
<evidence type="ECO:0000313" key="2">
    <source>
        <dbReference type="EMBL" id="CAJ1067925.1"/>
    </source>
</evidence>
<feature type="region of interest" description="Disordered" evidence="1">
    <location>
        <begin position="59"/>
        <end position="98"/>
    </location>
</feature>
<gene>
    <name evidence="2" type="ORF">XNOV1_A007490</name>
</gene>